<reference evidence="1 2" key="1">
    <citation type="submission" date="2023-03" db="EMBL/GenBank/DDBJ databases">
        <title>Bacillus Genome Sequencing.</title>
        <authorList>
            <person name="Dunlap C."/>
        </authorList>
    </citation>
    <scope>NUCLEOTIDE SEQUENCE [LARGE SCALE GENOMIC DNA]</scope>
    <source>
        <strain evidence="1 2">B-23453</strain>
    </source>
</reference>
<dbReference type="EMBL" id="JARMAB010000021">
    <property type="protein sequence ID" value="MED1204308.1"/>
    <property type="molecule type" value="Genomic_DNA"/>
</dbReference>
<evidence type="ECO:0000313" key="1">
    <source>
        <dbReference type="EMBL" id="MED1204308.1"/>
    </source>
</evidence>
<dbReference type="InterPro" id="IPR049728">
    <property type="entry name" value="BA3454-like"/>
</dbReference>
<proteinExistence type="predicted"/>
<protein>
    <submittedName>
        <fullName evidence="1">BA3454 family stress response protein</fullName>
    </submittedName>
</protein>
<gene>
    <name evidence="1" type="ORF">P4T90_14765</name>
</gene>
<dbReference type="NCBIfam" id="NF033491">
    <property type="entry name" value="BA3454_fam"/>
    <property type="match status" value="1"/>
</dbReference>
<evidence type="ECO:0000313" key="2">
    <source>
        <dbReference type="Proteomes" id="UP001341444"/>
    </source>
</evidence>
<dbReference type="RefSeq" id="WP_066265013.1">
    <property type="nucleotide sequence ID" value="NZ_JARMAB010000021.1"/>
</dbReference>
<sequence length="43" mass="5068">MIEITLTVEMCGKQYQTNVIARKGTMKEDIIRLAEEQVKKQWL</sequence>
<accession>A0ABU6MI09</accession>
<name>A0ABU6MI09_9BACI</name>
<dbReference type="Proteomes" id="UP001341444">
    <property type="component" value="Unassembled WGS sequence"/>
</dbReference>
<comment type="caution">
    <text evidence="1">The sequence shown here is derived from an EMBL/GenBank/DDBJ whole genome shotgun (WGS) entry which is preliminary data.</text>
</comment>
<keyword evidence="2" id="KW-1185">Reference proteome</keyword>
<organism evidence="1 2">
    <name type="scientific">Heyndrickxia acidicola</name>
    <dbReference type="NCBI Taxonomy" id="209389"/>
    <lineage>
        <taxon>Bacteria</taxon>
        <taxon>Bacillati</taxon>
        <taxon>Bacillota</taxon>
        <taxon>Bacilli</taxon>
        <taxon>Bacillales</taxon>
        <taxon>Bacillaceae</taxon>
        <taxon>Heyndrickxia</taxon>
    </lineage>
</organism>